<dbReference type="PANTHER" id="PTHR40635">
    <property type="match status" value="1"/>
</dbReference>
<name>A0A1L7WTU0_9HELO</name>
<dbReference type="Proteomes" id="UP000184330">
    <property type="component" value="Unassembled WGS sequence"/>
</dbReference>
<evidence type="ECO:0000313" key="3">
    <source>
        <dbReference type="Proteomes" id="UP000184330"/>
    </source>
</evidence>
<feature type="compositionally biased region" description="Polar residues" evidence="1">
    <location>
        <begin position="176"/>
        <end position="185"/>
    </location>
</feature>
<dbReference type="PANTHER" id="PTHR40635:SF1">
    <property type="match status" value="1"/>
</dbReference>
<gene>
    <name evidence="2" type="ORF">PAC_06064</name>
</gene>
<evidence type="ECO:0008006" key="4">
    <source>
        <dbReference type="Google" id="ProtNLM"/>
    </source>
</evidence>
<keyword evidence="3" id="KW-1185">Reference proteome</keyword>
<feature type="compositionally biased region" description="Acidic residues" evidence="1">
    <location>
        <begin position="139"/>
        <end position="165"/>
    </location>
</feature>
<dbReference type="EMBL" id="FJOG01000007">
    <property type="protein sequence ID" value="CZR56176.1"/>
    <property type="molecule type" value="Genomic_DNA"/>
</dbReference>
<feature type="compositionally biased region" description="Acidic residues" evidence="1">
    <location>
        <begin position="200"/>
        <end position="212"/>
    </location>
</feature>
<evidence type="ECO:0000313" key="2">
    <source>
        <dbReference type="EMBL" id="CZR56176.1"/>
    </source>
</evidence>
<protein>
    <recommendedName>
        <fullName evidence="4">Cell cycle negative regulator roughex</fullName>
    </recommendedName>
</protein>
<proteinExistence type="predicted"/>
<dbReference type="AlphaFoldDB" id="A0A1L7WTU0"/>
<feature type="compositionally biased region" description="Polar residues" evidence="1">
    <location>
        <begin position="109"/>
        <end position="124"/>
    </location>
</feature>
<dbReference type="OrthoDB" id="5374757at2759"/>
<evidence type="ECO:0000256" key="1">
    <source>
        <dbReference type="SAM" id="MobiDB-lite"/>
    </source>
</evidence>
<feature type="region of interest" description="Disordered" evidence="1">
    <location>
        <begin position="97"/>
        <end position="219"/>
    </location>
</feature>
<reference evidence="2 3" key="1">
    <citation type="submission" date="2016-03" db="EMBL/GenBank/DDBJ databases">
        <authorList>
            <person name="Ploux O."/>
        </authorList>
    </citation>
    <scope>NUCLEOTIDE SEQUENCE [LARGE SCALE GENOMIC DNA]</scope>
    <source>
        <strain evidence="2 3">UAMH 11012</strain>
    </source>
</reference>
<accession>A0A1L7WTU0</accession>
<feature type="region of interest" description="Disordered" evidence="1">
    <location>
        <begin position="241"/>
        <end position="276"/>
    </location>
</feature>
<sequence length="276" mass="31000">MAPIRRYLRITKYSVLECRIYLDNPALAESWLLNYRNPILPRVIESVRPLVLPKLREEKERSKKGGKKKGVKDVVVEEDFEVSIFLTETSTRHSLLTKQKHFRDKGKQGLQSNSSKLTGATNDTAIEVEDAPVIRREDSEDVDLQDLPALEDEGSESDGLFVDEDSGLRRSKRPRATTNDSQPESSPGFEPLPKRMRDGQEEEESAEDEGDGGDDKKKMAMDTTYDGFAIYGRVLCLVVKRKDKKGKGPATPLGNSAMMEDWITSTQMPPPEDDGP</sequence>
<organism evidence="2 3">
    <name type="scientific">Phialocephala subalpina</name>
    <dbReference type="NCBI Taxonomy" id="576137"/>
    <lineage>
        <taxon>Eukaryota</taxon>
        <taxon>Fungi</taxon>
        <taxon>Dikarya</taxon>
        <taxon>Ascomycota</taxon>
        <taxon>Pezizomycotina</taxon>
        <taxon>Leotiomycetes</taxon>
        <taxon>Helotiales</taxon>
        <taxon>Mollisiaceae</taxon>
        <taxon>Phialocephala</taxon>
        <taxon>Phialocephala fortinii species complex</taxon>
    </lineage>
</organism>